<dbReference type="PANTHER" id="PTHR42894">
    <property type="entry name" value="N-(5'-PHOSPHORIBOSYL)ANTHRANILATE ISOMERASE"/>
    <property type="match status" value="1"/>
</dbReference>
<dbReference type="RefSeq" id="WP_209558741.1">
    <property type="nucleotide sequence ID" value="NZ_JAEDXU010000011.1"/>
</dbReference>
<proteinExistence type="inferred from homology"/>
<keyword evidence="12" id="KW-1185">Reference proteome</keyword>
<comment type="pathway">
    <text evidence="2 9">Amino-acid biosynthesis; L-tryptophan biosynthesis; L-tryptophan from chorismate: step 3/5.</text>
</comment>
<accession>A0ABS4CPN2</accession>
<sequence length="199" mass="21869">MKVKICGLKTKEAVDTAVNNGADFIGFVFAKSKRRIAPELVREITTDVPLDVKKVGVFVSPTLDEVEMTVKAAGLDMIQIHGEQLIETPSVPCISAVSVNKGNHRFLETAKAAEYVLFDAPPKQYAGGNGETFDWETLDLKPLEDRKVFIAGGLTVENVQKAKKVFDPYAVDVSSGVETNGEKDLEKIKQFLQRAKEEI</sequence>
<evidence type="ECO:0000256" key="5">
    <source>
        <dbReference type="ARBA" id="ARBA00022605"/>
    </source>
</evidence>
<keyword evidence="6 9" id="KW-0822">Tryptophan biosynthesis</keyword>
<dbReference type="Gene3D" id="3.20.20.70">
    <property type="entry name" value="Aldolase class I"/>
    <property type="match status" value="1"/>
</dbReference>
<evidence type="ECO:0000256" key="4">
    <source>
        <dbReference type="ARBA" id="ARBA00022272"/>
    </source>
</evidence>
<dbReference type="NCBIfam" id="NF002300">
    <property type="entry name" value="PRK01222.1-7"/>
    <property type="match status" value="1"/>
</dbReference>
<keyword evidence="7 9" id="KW-0057">Aromatic amino acid biosynthesis</keyword>
<dbReference type="InterPro" id="IPR044643">
    <property type="entry name" value="TrpF_fam"/>
</dbReference>
<organism evidence="11 12">
    <name type="scientific">Enterococcus larvae</name>
    <dbReference type="NCBI Taxonomy" id="2794352"/>
    <lineage>
        <taxon>Bacteria</taxon>
        <taxon>Bacillati</taxon>
        <taxon>Bacillota</taxon>
        <taxon>Bacilli</taxon>
        <taxon>Lactobacillales</taxon>
        <taxon>Enterococcaceae</taxon>
        <taxon>Enterococcus</taxon>
    </lineage>
</organism>
<dbReference type="InterPro" id="IPR011060">
    <property type="entry name" value="RibuloseP-bd_barrel"/>
</dbReference>
<dbReference type="HAMAP" id="MF_00135">
    <property type="entry name" value="PRAI"/>
    <property type="match status" value="1"/>
</dbReference>
<comment type="caution">
    <text evidence="11">The sequence shown here is derived from an EMBL/GenBank/DDBJ whole genome shotgun (WGS) entry which is preliminary data.</text>
</comment>
<evidence type="ECO:0000313" key="11">
    <source>
        <dbReference type="EMBL" id="MBP1047962.1"/>
    </source>
</evidence>
<evidence type="ECO:0000313" key="12">
    <source>
        <dbReference type="Proteomes" id="UP000673375"/>
    </source>
</evidence>
<keyword evidence="5 9" id="KW-0028">Amino-acid biosynthesis</keyword>
<evidence type="ECO:0000256" key="1">
    <source>
        <dbReference type="ARBA" id="ARBA00001164"/>
    </source>
</evidence>
<name>A0ABS4CPN2_9ENTE</name>
<evidence type="ECO:0000256" key="8">
    <source>
        <dbReference type="ARBA" id="ARBA00023235"/>
    </source>
</evidence>
<dbReference type="PANTHER" id="PTHR42894:SF1">
    <property type="entry name" value="N-(5'-PHOSPHORIBOSYL)ANTHRANILATE ISOMERASE"/>
    <property type="match status" value="1"/>
</dbReference>
<evidence type="ECO:0000256" key="2">
    <source>
        <dbReference type="ARBA" id="ARBA00004664"/>
    </source>
</evidence>
<comment type="similarity">
    <text evidence="9">Belongs to the TrpF family.</text>
</comment>
<evidence type="ECO:0000256" key="3">
    <source>
        <dbReference type="ARBA" id="ARBA00012572"/>
    </source>
</evidence>
<dbReference type="Pfam" id="PF00697">
    <property type="entry name" value="PRAI"/>
    <property type="match status" value="1"/>
</dbReference>
<evidence type="ECO:0000259" key="10">
    <source>
        <dbReference type="Pfam" id="PF00697"/>
    </source>
</evidence>
<feature type="domain" description="N-(5'phosphoribosyl) anthranilate isomerase (PRAI)" evidence="10">
    <location>
        <begin position="3"/>
        <end position="193"/>
    </location>
</feature>
<dbReference type="SUPFAM" id="SSF51366">
    <property type="entry name" value="Ribulose-phoshate binding barrel"/>
    <property type="match status" value="1"/>
</dbReference>
<dbReference type="EMBL" id="JAEDXU010000011">
    <property type="protein sequence ID" value="MBP1047962.1"/>
    <property type="molecule type" value="Genomic_DNA"/>
</dbReference>
<dbReference type="EC" id="5.3.1.24" evidence="3 9"/>
<dbReference type="InterPro" id="IPR013785">
    <property type="entry name" value="Aldolase_TIM"/>
</dbReference>
<comment type="catalytic activity">
    <reaction evidence="1 9">
        <text>N-(5-phospho-beta-D-ribosyl)anthranilate = 1-(2-carboxyphenylamino)-1-deoxy-D-ribulose 5-phosphate</text>
        <dbReference type="Rhea" id="RHEA:21540"/>
        <dbReference type="ChEBI" id="CHEBI:18277"/>
        <dbReference type="ChEBI" id="CHEBI:58613"/>
        <dbReference type="EC" id="5.3.1.24"/>
    </reaction>
</comment>
<dbReference type="Proteomes" id="UP000673375">
    <property type="component" value="Unassembled WGS sequence"/>
</dbReference>
<evidence type="ECO:0000256" key="6">
    <source>
        <dbReference type="ARBA" id="ARBA00022822"/>
    </source>
</evidence>
<keyword evidence="8 9" id="KW-0413">Isomerase</keyword>
<reference evidence="11 12" key="1">
    <citation type="submission" date="2020-12" db="EMBL/GenBank/DDBJ databases">
        <title>Vagococcus allomyrinae sp. nov. and Enterococcus lavae sp. nov., isolated from the larvae of Allomyrina dichotoma.</title>
        <authorList>
            <person name="Lee S.D."/>
        </authorList>
    </citation>
    <scope>NUCLEOTIDE SEQUENCE [LARGE SCALE GENOMIC DNA]</scope>
    <source>
        <strain evidence="11 12">BWM-S5</strain>
    </source>
</reference>
<evidence type="ECO:0000256" key="9">
    <source>
        <dbReference type="HAMAP-Rule" id="MF_00135"/>
    </source>
</evidence>
<evidence type="ECO:0000256" key="7">
    <source>
        <dbReference type="ARBA" id="ARBA00023141"/>
    </source>
</evidence>
<dbReference type="GO" id="GO:0004640">
    <property type="term" value="F:phosphoribosylanthranilate isomerase activity"/>
    <property type="evidence" value="ECO:0007669"/>
    <property type="project" value="UniProtKB-EC"/>
</dbReference>
<gene>
    <name evidence="9" type="primary">trpF</name>
    <name evidence="11" type="ORF">I6N96_16855</name>
</gene>
<protein>
    <recommendedName>
        <fullName evidence="4 9">N-(5'-phosphoribosyl)anthranilate isomerase</fullName>
        <shortName evidence="9">PRAI</shortName>
        <ecNumber evidence="3 9">5.3.1.24</ecNumber>
    </recommendedName>
</protein>
<dbReference type="CDD" id="cd00405">
    <property type="entry name" value="PRAI"/>
    <property type="match status" value="1"/>
</dbReference>
<dbReference type="InterPro" id="IPR001240">
    <property type="entry name" value="PRAI_dom"/>
</dbReference>